<keyword evidence="1" id="KW-0812">Transmembrane</keyword>
<protein>
    <submittedName>
        <fullName evidence="3">Phosphatase PAP2 family protein</fullName>
    </submittedName>
</protein>
<keyword evidence="4" id="KW-1185">Reference proteome</keyword>
<comment type="caution">
    <text evidence="3">The sequence shown here is derived from an EMBL/GenBank/DDBJ whole genome shotgun (WGS) entry which is preliminary data.</text>
</comment>
<dbReference type="PANTHER" id="PTHR14969">
    <property type="entry name" value="SPHINGOSINE-1-PHOSPHATE PHOSPHOHYDROLASE"/>
    <property type="match status" value="1"/>
</dbReference>
<evidence type="ECO:0000259" key="2">
    <source>
        <dbReference type="SMART" id="SM00014"/>
    </source>
</evidence>
<dbReference type="Gene3D" id="1.20.144.10">
    <property type="entry name" value="Phosphatidic acid phosphatase type 2/haloperoxidase"/>
    <property type="match status" value="1"/>
</dbReference>
<feature type="transmembrane region" description="Helical" evidence="1">
    <location>
        <begin position="156"/>
        <end position="174"/>
    </location>
</feature>
<sequence>MWPQWDSDVFQWINQAHANGLDEIMVLLSNRWIWIPMYLYLIYLLYQQKKKLFIASISYLILCIVWADQISSSILKPYFQRLRPCHVPEFSSWIHLPDGCGGLYGFCSSHAANSFALAIGFYILTQNKIARNLLLVWAFLVSYSRVYLGAHYPLDVLTGAAVGILGTYILKYLIYDKLVKKA</sequence>
<dbReference type="Pfam" id="PF01569">
    <property type="entry name" value="PAP2"/>
    <property type="match status" value="1"/>
</dbReference>
<proteinExistence type="predicted"/>
<organism evidence="3 4">
    <name type="scientific">Aquirufa aurantiipilula</name>
    <dbReference type="NCBI Taxonomy" id="2696561"/>
    <lineage>
        <taxon>Bacteria</taxon>
        <taxon>Pseudomonadati</taxon>
        <taxon>Bacteroidota</taxon>
        <taxon>Cytophagia</taxon>
        <taxon>Cytophagales</taxon>
        <taxon>Flectobacillaceae</taxon>
        <taxon>Aquirufa</taxon>
    </lineage>
</organism>
<dbReference type="CDD" id="cd03395">
    <property type="entry name" value="PAP2_like_4"/>
    <property type="match status" value="1"/>
</dbReference>
<dbReference type="EMBL" id="JARJOW010000002">
    <property type="protein sequence ID" value="MDF5689660.1"/>
    <property type="molecule type" value="Genomic_DNA"/>
</dbReference>
<evidence type="ECO:0000313" key="3">
    <source>
        <dbReference type="EMBL" id="MDF5689660.1"/>
    </source>
</evidence>
<feature type="transmembrane region" description="Helical" evidence="1">
    <location>
        <begin position="103"/>
        <end position="125"/>
    </location>
</feature>
<evidence type="ECO:0000313" key="4">
    <source>
        <dbReference type="Proteomes" id="UP001321344"/>
    </source>
</evidence>
<name>A0ABT6BGS8_9BACT</name>
<accession>A0ABT6BGS8</accession>
<reference evidence="3 4" key="1">
    <citation type="submission" date="2023-03" db="EMBL/GenBank/DDBJ databases">
        <title>Genome sequencing of Aquirufa.</title>
        <authorList>
            <person name="Pitt A."/>
            <person name="Hahn M.W."/>
        </authorList>
    </citation>
    <scope>NUCLEOTIDE SEQUENCE [LARGE SCALE GENOMIC DNA]</scope>
    <source>
        <strain evidence="3 4">WAEICH-18A</strain>
    </source>
</reference>
<dbReference type="SUPFAM" id="SSF48317">
    <property type="entry name" value="Acid phosphatase/Vanadium-dependent haloperoxidase"/>
    <property type="match status" value="1"/>
</dbReference>
<dbReference type="PANTHER" id="PTHR14969:SF13">
    <property type="entry name" value="AT30094P"/>
    <property type="match status" value="1"/>
</dbReference>
<dbReference type="Proteomes" id="UP001321344">
    <property type="component" value="Unassembled WGS sequence"/>
</dbReference>
<keyword evidence="1" id="KW-0472">Membrane</keyword>
<dbReference type="SMART" id="SM00014">
    <property type="entry name" value="acidPPc"/>
    <property type="match status" value="1"/>
</dbReference>
<dbReference type="RefSeq" id="WP_223144467.1">
    <property type="nucleotide sequence ID" value="NZ_CBCSDE010000019.1"/>
</dbReference>
<feature type="domain" description="Phosphatidic acid phosphatase type 2/haloperoxidase" evidence="2">
    <location>
        <begin position="56"/>
        <end position="171"/>
    </location>
</feature>
<gene>
    <name evidence="3" type="ORF">PQG43_02170</name>
</gene>
<feature type="transmembrane region" description="Helical" evidence="1">
    <location>
        <begin position="132"/>
        <end position="150"/>
    </location>
</feature>
<keyword evidence="1" id="KW-1133">Transmembrane helix</keyword>
<dbReference type="InterPro" id="IPR000326">
    <property type="entry name" value="PAP2/HPO"/>
</dbReference>
<evidence type="ECO:0000256" key="1">
    <source>
        <dbReference type="SAM" id="Phobius"/>
    </source>
</evidence>
<feature type="transmembrane region" description="Helical" evidence="1">
    <location>
        <begin position="52"/>
        <end position="70"/>
    </location>
</feature>
<dbReference type="InterPro" id="IPR036938">
    <property type="entry name" value="PAP2/HPO_sf"/>
</dbReference>
<feature type="transmembrane region" description="Helical" evidence="1">
    <location>
        <begin position="24"/>
        <end position="45"/>
    </location>
</feature>